<dbReference type="EMBL" id="WEKT01000003">
    <property type="protein sequence ID" value="MZI92154.1"/>
    <property type="molecule type" value="Genomic_DNA"/>
</dbReference>
<comment type="catalytic activity">
    <reaction evidence="1">
        <text>a phosphate monoester + H2O = an alcohol + phosphate</text>
        <dbReference type="Rhea" id="RHEA:15017"/>
        <dbReference type="ChEBI" id="CHEBI:15377"/>
        <dbReference type="ChEBI" id="CHEBI:30879"/>
        <dbReference type="ChEBI" id="CHEBI:43474"/>
        <dbReference type="ChEBI" id="CHEBI:67140"/>
        <dbReference type="EC" id="3.1.3.2"/>
    </reaction>
</comment>
<sequence>MQKTLLVTSLLVSALVSTGANADPKTPGTHKGYSTIELVNNGIPKDLKMITVDDIKNELKGKGHIAVGLDVDDTTLFSSPVFYRGQQEFSPGGYSYLSNQKFWDKANCGWDAFSMPKEIAKKIIAMHQERGDDIYFITARTPSKCHFTTDYLKKTFHIKNMHDVIFSGSSHTKYMKTQYIKANNIKIYYGDADGDIISARKAGAEGIRVMRSANSSYKPIPKNGIYGERILKDSQY</sequence>
<dbReference type="EC" id="3.1.3.2" evidence="6"/>
<dbReference type="SUPFAM" id="SSF56784">
    <property type="entry name" value="HAD-like"/>
    <property type="match status" value="1"/>
</dbReference>
<dbReference type="RefSeq" id="WP_161153462.1">
    <property type="nucleotide sequence ID" value="NZ_WEKT01000003.1"/>
</dbReference>
<evidence type="ECO:0000256" key="10">
    <source>
        <dbReference type="ARBA" id="ARBA00022764"/>
    </source>
</evidence>
<evidence type="ECO:0000256" key="2">
    <source>
        <dbReference type="ARBA" id="ARBA00001946"/>
    </source>
</evidence>
<keyword evidence="8" id="KW-0479">Metal-binding</keyword>
<dbReference type="SFLD" id="SFLDG01127">
    <property type="entry name" value="C1.3:_Acid_Phosphatase_Like"/>
    <property type="match status" value="1"/>
</dbReference>
<dbReference type="SFLD" id="SFLDS00003">
    <property type="entry name" value="Haloacid_Dehalogenase"/>
    <property type="match status" value="1"/>
</dbReference>
<evidence type="ECO:0000256" key="13">
    <source>
        <dbReference type="SAM" id="SignalP"/>
    </source>
</evidence>
<evidence type="ECO:0000256" key="12">
    <source>
        <dbReference type="ARBA" id="ARBA00022842"/>
    </source>
</evidence>
<evidence type="ECO:0000256" key="8">
    <source>
        <dbReference type="ARBA" id="ARBA00022723"/>
    </source>
</evidence>
<keyword evidence="10" id="KW-0574">Periplasm</keyword>
<feature type="signal peptide" evidence="13">
    <location>
        <begin position="1"/>
        <end position="22"/>
    </location>
</feature>
<evidence type="ECO:0000256" key="6">
    <source>
        <dbReference type="ARBA" id="ARBA00012646"/>
    </source>
</evidence>
<dbReference type="NCBIfam" id="TIGR01672">
    <property type="entry name" value="AphA"/>
    <property type="match status" value="1"/>
</dbReference>
<comment type="subunit">
    <text evidence="5">Homotetramer.</text>
</comment>
<comment type="subcellular location">
    <subcellularLocation>
        <location evidence="3">Periplasm</location>
    </subcellularLocation>
</comment>
<comment type="cofactor">
    <cofactor evidence="2">
        <name>Mg(2+)</name>
        <dbReference type="ChEBI" id="CHEBI:18420"/>
    </cofactor>
</comment>
<dbReference type="InterPro" id="IPR005519">
    <property type="entry name" value="Acid_phosphat_B-like"/>
</dbReference>
<keyword evidence="9 13" id="KW-0732">Signal</keyword>
<dbReference type="Gene3D" id="3.40.50.1000">
    <property type="entry name" value="HAD superfamily/HAD-like"/>
    <property type="match status" value="1"/>
</dbReference>
<comment type="caution">
    <text evidence="14">The sequence shown here is derived from an EMBL/GenBank/DDBJ whole genome shotgun (WGS) entry which is preliminary data.</text>
</comment>
<evidence type="ECO:0000313" key="15">
    <source>
        <dbReference type="Proteomes" id="UP000462621"/>
    </source>
</evidence>
<evidence type="ECO:0000256" key="4">
    <source>
        <dbReference type="ARBA" id="ARBA00007752"/>
    </source>
</evidence>
<evidence type="ECO:0000313" key="14">
    <source>
        <dbReference type="EMBL" id="MZI92154.1"/>
    </source>
</evidence>
<dbReference type="Proteomes" id="UP000462621">
    <property type="component" value="Unassembled WGS sequence"/>
</dbReference>
<dbReference type="CDD" id="cd07499">
    <property type="entry name" value="HAD_CBAP"/>
    <property type="match status" value="1"/>
</dbReference>
<protein>
    <recommendedName>
        <fullName evidence="7">Class B acid phosphatase</fullName>
        <ecNumber evidence="6">3.1.3.2</ecNumber>
    </recommendedName>
</protein>
<name>A0A7X4RTK3_9VIBR</name>
<evidence type="ECO:0000256" key="1">
    <source>
        <dbReference type="ARBA" id="ARBA00000032"/>
    </source>
</evidence>
<evidence type="ECO:0000256" key="5">
    <source>
        <dbReference type="ARBA" id="ARBA00011881"/>
    </source>
</evidence>
<dbReference type="InterPro" id="IPR010025">
    <property type="entry name" value="HAD-SF_ppase_IIIB_AphA"/>
</dbReference>
<comment type="similarity">
    <text evidence="4">Belongs to the class B bacterial acid phosphatase family.</text>
</comment>
<reference evidence="14 15" key="1">
    <citation type="submission" date="2019-10" db="EMBL/GenBank/DDBJ databases">
        <title>Vibrio sp. nov. isolated from a shrimp pond.</title>
        <authorList>
            <person name="Gomez-Gil B."/>
            <person name="Enciso-Ibarra J."/>
            <person name="Enciso-Ibarra K."/>
            <person name="Bolan-Mejia C."/>
        </authorList>
    </citation>
    <scope>NUCLEOTIDE SEQUENCE [LARGE SCALE GENOMIC DNA]</scope>
    <source>
        <strain evidence="14 15">CAIM 722</strain>
    </source>
</reference>
<organism evidence="14 15">
    <name type="scientific">Vibrio eleionomae</name>
    <dbReference type="NCBI Taxonomy" id="2653505"/>
    <lineage>
        <taxon>Bacteria</taxon>
        <taxon>Pseudomonadati</taxon>
        <taxon>Pseudomonadota</taxon>
        <taxon>Gammaproteobacteria</taxon>
        <taxon>Vibrionales</taxon>
        <taxon>Vibrionaceae</taxon>
        <taxon>Vibrio</taxon>
    </lineage>
</organism>
<dbReference type="AlphaFoldDB" id="A0A7X4RTK3"/>
<gene>
    <name evidence="14" type="primary">aphA</name>
    <name evidence="14" type="ORF">F9817_02900</name>
</gene>
<dbReference type="Pfam" id="PF03767">
    <property type="entry name" value="Acid_phosphat_B"/>
    <property type="match status" value="1"/>
</dbReference>
<keyword evidence="15" id="KW-1185">Reference proteome</keyword>
<proteinExistence type="inferred from homology"/>
<accession>A0A7X4RTK3</accession>
<dbReference type="InterPro" id="IPR036412">
    <property type="entry name" value="HAD-like_sf"/>
</dbReference>
<feature type="chain" id="PRO_5030526222" description="Class B acid phosphatase" evidence="13">
    <location>
        <begin position="23"/>
        <end position="236"/>
    </location>
</feature>
<dbReference type="GO" id="GO:0046872">
    <property type="term" value="F:metal ion binding"/>
    <property type="evidence" value="ECO:0007669"/>
    <property type="project" value="UniProtKB-KW"/>
</dbReference>
<evidence type="ECO:0000256" key="7">
    <source>
        <dbReference type="ARBA" id="ARBA00022113"/>
    </source>
</evidence>
<evidence type="ECO:0000256" key="3">
    <source>
        <dbReference type="ARBA" id="ARBA00004418"/>
    </source>
</evidence>
<evidence type="ECO:0000256" key="9">
    <source>
        <dbReference type="ARBA" id="ARBA00022729"/>
    </source>
</evidence>
<evidence type="ECO:0000256" key="11">
    <source>
        <dbReference type="ARBA" id="ARBA00022801"/>
    </source>
</evidence>
<keyword evidence="12" id="KW-0460">Magnesium</keyword>
<dbReference type="GO" id="GO:0003993">
    <property type="term" value="F:acid phosphatase activity"/>
    <property type="evidence" value="ECO:0007669"/>
    <property type="project" value="UniProtKB-EC"/>
</dbReference>
<dbReference type="GO" id="GO:0030288">
    <property type="term" value="C:outer membrane-bounded periplasmic space"/>
    <property type="evidence" value="ECO:0007669"/>
    <property type="project" value="InterPro"/>
</dbReference>
<dbReference type="InterPro" id="IPR023214">
    <property type="entry name" value="HAD_sf"/>
</dbReference>
<keyword evidence="11 14" id="KW-0378">Hydrolase</keyword>